<dbReference type="KEGG" id="fcy:FRACYDRAFT_243709"/>
<protein>
    <recommendedName>
        <fullName evidence="3">F-box domain-containing protein</fullName>
    </recommendedName>
</protein>
<dbReference type="OrthoDB" id="44643at2759"/>
<gene>
    <name evidence="1" type="ORF">FRACYDRAFT_243709</name>
</gene>
<organism evidence="1 2">
    <name type="scientific">Fragilariopsis cylindrus CCMP1102</name>
    <dbReference type="NCBI Taxonomy" id="635003"/>
    <lineage>
        <taxon>Eukaryota</taxon>
        <taxon>Sar</taxon>
        <taxon>Stramenopiles</taxon>
        <taxon>Ochrophyta</taxon>
        <taxon>Bacillariophyta</taxon>
        <taxon>Bacillariophyceae</taxon>
        <taxon>Bacillariophycidae</taxon>
        <taxon>Bacillariales</taxon>
        <taxon>Bacillariaceae</taxon>
        <taxon>Fragilariopsis</taxon>
    </lineage>
</organism>
<dbReference type="Gene3D" id="3.80.10.10">
    <property type="entry name" value="Ribonuclease Inhibitor"/>
    <property type="match status" value="1"/>
</dbReference>
<keyword evidence="2" id="KW-1185">Reference proteome</keyword>
<dbReference type="Proteomes" id="UP000095751">
    <property type="component" value="Unassembled WGS sequence"/>
</dbReference>
<evidence type="ECO:0008006" key="3">
    <source>
        <dbReference type="Google" id="ProtNLM"/>
    </source>
</evidence>
<dbReference type="EMBL" id="KV784364">
    <property type="protein sequence ID" value="OEU12457.1"/>
    <property type="molecule type" value="Genomic_DNA"/>
</dbReference>
<sequence>MATHRISSCAFVNKTLERRRAARTSNCCVSLKKIFKHLQLALTKSATPKVAAKVAVVVVAVAPCEMEQIDIPPIDVSMLMALPTSLRIKILNYFDEKKQEELRTLPVISKQFYEDCQHPSIEWEFIPLIEISPTKGGSTVSLLYNLMKHQTDYSNTNINTQTTPYRSMKVNCMHRFDGSDRLGFSSVIVQMDRITSLNISWLPSCILSNSAKIHPRLHISTFPHHLPYHLSRMLPNLSEIFVSDSVQRLTTKTYFDNGKFISGFTENCHRLEKITWNYMNNIGENYGIHLASYNRLERIRRNNNNNNYSGRFIDVNGINMKDATNLRVLIMDNCTFFVGIHQYYISDLDGHPNDFLFSNCCKSLERVSIRNARDEKGKTIKQEALIKFVRSVPTLRWFRCDLHQENIDLLTKEHPDIEFC</sequence>
<dbReference type="InterPro" id="IPR032675">
    <property type="entry name" value="LRR_dom_sf"/>
</dbReference>
<reference evidence="1 2" key="1">
    <citation type="submission" date="2016-09" db="EMBL/GenBank/DDBJ databases">
        <title>Extensive genetic diversity and differential bi-allelic expression allows diatom success in the polar Southern Ocean.</title>
        <authorList>
            <consortium name="DOE Joint Genome Institute"/>
            <person name="Mock T."/>
            <person name="Otillar R.P."/>
            <person name="Strauss J."/>
            <person name="Dupont C."/>
            <person name="Frickenhaus S."/>
            <person name="Maumus F."/>
            <person name="Mcmullan M."/>
            <person name="Sanges R."/>
            <person name="Schmutz J."/>
            <person name="Toseland A."/>
            <person name="Valas R."/>
            <person name="Veluchamy A."/>
            <person name="Ward B.J."/>
            <person name="Allen A."/>
            <person name="Barry K."/>
            <person name="Falciatore A."/>
            <person name="Ferrante M."/>
            <person name="Fortunato A.E."/>
            <person name="Gloeckner G."/>
            <person name="Gruber A."/>
            <person name="Hipkin R."/>
            <person name="Janech M."/>
            <person name="Kroth P."/>
            <person name="Leese F."/>
            <person name="Lindquist E."/>
            <person name="Lyon B.R."/>
            <person name="Martin J."/>
            <person name="Mayer C."/>
            <person name="Parker M."/>
            <person name="Quesneville H."/>
            <person name="Raymond J."/>
            <person name="Uhlig C."/>
            <person name="Valentin K.U."/>
            <person name="Worden A.Z."/>
            <person name="Armbrust E.V."/>
            <person name="Bowler C."/>
            <person name="Green B."/>
            <person name="Moulton V."/>
            <person name="Van Oosterhout C."/>
            <person name="Grigoriev I."/>
        </authorList>
    </citation>
    <scope>NUCLEOTIDE SEQUENCE [LARGE SCALE GENOMIC DNA]</scope>
    <source>
        <strain evidence="1 2">CCMP1102</strain>
    </source>
</reference>
<proteinExistence type="predicted"/>
<name>A0A1E7F2U0_9STRA</name>
<evidence type="ECO:0000313" key="2">
    <source>
        <dbReference type="Proteomes" id="UP000095751"/>
    </source>
</evidence>
<accession>A0A1E7F2U0</accession>
<dbReference type="AlphaFoldDB" id="A0A1E7F2U0"/>
<dbReference type="InParanoid" id="A0A1E7F2U0"/>
<evidence type="ECO:0000313" key="1">
    <source>
        <dbReference type="EMBL" id="OEU12457.1"/>
    </source>
</evidence>